<organism evidence="2 3">
    <name type="scientific">Candidatus Mycobacterium wuenschmannii</name>
    <dbReference type="NCBI Taxonomy" id="3027808"/>
    <lineage>
        <taxon>Bacteria</taxon>
        <taxon>Bacillati</taxon>
        <taxon>Actinomycetota</taxon>
        <taxon>Actinomycetes</taxon>
        <taxon>Mycobacteriales</taxon>
        <taxon>Mycobacteriaceae</taxon>
        <taxon>Mycobacterium</taxon>
    </lineage>
</organism>
<dbReference type="Proteomes" id="UP001236585">
    <property type="component" value="Chromosome"/>
</dbReference>
<protein>
    <submittedName>
        <fullName evidence="2">Alpha/beta hydrolase domain-containing protein</fullName>
    </submittedName>
</protein>
<keyword evidence="3" id="KW-1185">Reference proteome</keyword>
<dbReference type="InterPro" id="IPR045394">
    <property type="entry name" value="Abhydrolase_dom"/>
</dbReference>
<reference evidence="2 3" key="1">
    <citation type="journal article" date="2023" name="Microbiol. Resour. Announc.">
        <title>Complete Genome Sequence of Mycobacterium wuenschmanii, a novel Nontuberculous Mycobacterium Isolated from a captive population of Amazon Milk Frogs.</title>
        <authorList>
            <person name="Hicks J."/>
            <person name="Zeineldin M."/>
            <person name="Ward H."/>
            <person name="Wuenschmann A."/>
            <person name="Camp P."/>
            <person name="Farrell D."/>
            <person name="Lehman K."/>
            <person name="Thacker T."/>
            <person name="Cuthbert E."/>
        </authorList>
    </citation>
    <scope>NUCLEOTIDE SEQUENCE [LARGE SCALE GENOMIC DNA]</scope>
    <source>
        <strain evidence="2 3">Wuenschmanii</strain>
    </source>
</reference>
<gene>
    <name evidence="2" type="ORF">PT015_00700</name>
</gene>
<proteinExistence type="predicted"/>
<dbReference type="Pfam" id="PF20091">
    <property type="entry name" value="Abhydrolase_10"/>
    <property type="match status" value="1"/>
</dbReference>
<name>A0ABY8VWR6_9MYCO</name>
<sequence>MTQPSSLVVRELTTGTPMTSAHVARICDGYEIDALATGYVEREYLIYGQAHSYTGNAAGPIAVVEAPPCDYVTRIIVRRPRDGEACSGRVLMEPLNTSSGADHDPLWCHVGALLEWCGDTWVGISTHAVSGLRLREHDPARYADIDIATNDFGWDIITHVGNLLRSASKHSPLLEHDITRLYLGGYSQSGTETATYAVAFGAHTTLFDGYFPAARAASLAPISSGNSWILPMEIGPIAPCPAPVLEVIPQTDVEGFIARLTADQDYLNPGGAWVRRNDADTDGDRYRLYEIAGAAHIGAMPGCDGRSDYPLSAMLRACLVRLFDWVEAGVAPPRVPRIVLAEQGQISVASTDEYGNAIGGVRAPHLDVPLACYAVHSTPGILCKLGGDQTLLAVPLLHRRYRDRDSYLAEFTASLDAAVGDGRVLAADRAPLLDHQIALSAAAFGFAASPG</sequence>
<dbReference type="GO" id="GO:0016787">
    <property type="term" value="F:hydrolase activity"/>
    <property type="evidence" value="ECO:0007669"/>
    <property type="project" value="UniProtKB-KW"/>
</dbReference>
<accession>A0ABY8VWR6</accession>
<evidence type="ECO:0000313" key="2">
    <source>
        <dbReference type="EMBL" id="WIM88084.1"/>
    </source>
</evidence>
<dbReference type="EMBL" id="CP126981">
    <property type="protein sequence ID" value="WIM88084.1"/>
    <property type="molecule type" value="Genomic_DNA"/>
</dbReference>
<keyword evidence="2" id="KW-0378">Hydrolase</keyword>
<dbReference type="RefSeq" id="WP_285188101.1">
    <property type="nucleotide sequence ID" value="NZ_CP126981.1"/>
</dbReference>
<evidence type="ECO:0000313" key="3">
    <source>
        <dbReference type="Proteomes" id="UP001236585"/>
    </source>
</evidence>
<evidence type="ECO:0000259" key="1">
    <source>
        <dbReference type="Pfam" id="PF20091"/>
    </source>
</evidence>
<feature type="domain" description="Alpha/beta hydrolase" evidence="1">
    <location>
        <begin position="21"/>
        <end position="433"/>
    </location>
</feature>